<feature type="chain" id="PRO_5046546702" evidence="2">
    <location>
        <begin position="22"/>
        <end position="1000"/>
    </location>
</feature>
<evidence type="ECO:0000313" key="3">
    <source>
        <dbReference type="EMBL" id="MCS3917964.1"/>
    </source>
</evidence>
<accession>A0ABT2EJV4</accession>
<dbReference type="EMBL" id="JANUCP010000001">
    <property type="protein sequence ID" value="MCS3917964.1"/>
    <property type="molecule type" value="Genomic_DNA"/>
</dbReference>
<protein>
    <submittedName>
        <fullName evidence="3">Uncharacterized protein</fullName>
    </submittedName>
</protein>
<organism evidence="3 4">
    <name type="scientific">Candidatus Fervidibacter sacchari</name>
    <dbReference type="NCBI Taxonomy" id="1448929"/>
    <lineage>
        <taxon>Bacteria</taxon>
        <taxon>Candidatus Fervidibacterota</taxon>
        <taxon>Candidatus Fervidibacter</taxon>
    </lineage>
</organism>
<evidence type="ECO:0000313" key="4">
    <source>
        <dbReference type="Proteomes" id="UP001204798"/>
    </source>
</evidence>
<evidence type="ECO:0000256" key="1">
    <source>
        <dbReference type="SAM" id="MobiDB-lite"/>
    </source>
</evidence>
<sequence length="1000" mass="111151">MRTIGLLLAFLLTIVAFTVSSGQESVPPEEPAQKTADKEQVGDEKEEGQAEGESPSEETAPAETKEKQKLTEQTPQQPNLPPSPAEQIKKRKKRPFEFKISAHGYASLQYQVGSTVQGTEQGRQVYRYENYGLSKGFNAYGSLQVDWQIGNLSIKGEWTPARYSPTAQRFRTEYNAGSTKFTYGNLFLSLQGNQFVSFSRYAQGLQVEHKFGKSGDLVLVTFETPSQIVTDVFQGNNSPGPYFLRRSPIIEGSEQVRVDERPLRRGVDYTIDYNYGQIMFATPIPPTSTIAVSYESVGYGGVGRFIGFRSNWRTGENSRLGITFLTQNVPFTVTEKAERFREEFLGTGTTGPFLLQVRPVALGSEKVFVNGVQQTRDLHYQINYQQGIVTFLQPVPAGAIVVVEYFRAAATRATVGTLRLIGLDWNGEIAKVGRLSWQFGMSSGGDRNGWASEIRLGNETRRLAYNLRWQRVGKGFTRVENTDFFRNDSGLSADLRYELLQGLSLALSWQSSKTAGGRYFGIGSLDSVSESRNRDLSLRLDFERPKLPRLQFSHQRLRSSYGGGETGTETTKTFTTLYLGYRIGHFSLDGAWEKSDDSFKPTGQSTSPTPLTATSAETDRKRFSLVFQPGSKLSMAFDWTQNNSDSPERQYRSKATQRILSVNYTPWQSLQFSFSHQKLSGAASVSSLWGGTALTGVAGGILSGVGFGYTGLGTGLGTGYGTGFGGYGTFGVGTTTRPSYGWGTTSGSWGTSGQSGWGTSTGWGNTGWSTWETPRSRLRQIYPNPSPTLIRRGNESTVTTFGVQWTPMQRLVLSVDLVMNSDKGSELVGSLRQKDLSLSGSWQVSRKLNLFAQFTRSRNTYLEELNDSLTLMGMFGLTWGDYQGLNFSLNYQRLRMQNLRVINRVPQLEETNYSAITASLQVPITKRVPLRIRAARLQNRSPAGIFGGRYRVTEIEADLTYNFTRNIGFGLVWTMTKRKGDRPEQDYSASVLRAALTLQF</sequence>
<gene>
    <name evidence="3" type="ORF">M2350_000361</name>
</gene>
<feature type="compositionally biased region" description="Low complexity" evidence="1">
    <location>
        <begin position="605"/>
        <end position="616"/>
    </location>
</feature>
<dbReference type="RefSeq" id="WP_259092909.1">
    <property type="nucleotide sequence ID" value="NZ_CP130454.1"/>
</dbReference>
<feature type="region of interest" description="Disordered" evidence="1">
    <location>
        <begin position="21"/>
        <end position="91"/>
    </location>
</feature>
<comment type="caution">
    <text evidence="3">The sequence shown here is derived from an EMBL/GenBank/DDBJ whole genome shotgun (WGS) entry which is preliminary data.</text>
</comment>
<name>A0ABT2EJV4_9BACT</name>
<proteinExistence type="predicted"/>
<evidence type="ECO:0000256" key="2">
    <source>
        <dbReference type="SAM" id="SignalP"/>
    </source>
</evidence>
<feature type="signal peptide" evidence="2">
    <location>
        <begin position="1"/>
        <end position="21"/>
    </location>
</feature>
<keyword evidence="4" id="KW-1185">Reference proteome</keyword>
<keyword evidence="2" id="KW-0732">Signal</keyword>
<feature type="region of interest" description="Disordered" evidence="1">
    <location>
        <begin position="597"/>
        <end position="617"/>
    </location>
</feature>
<feature type="compositionally biased region" description="Basic and acidic residues" evidence="1">
    <location>
        <begin position="31"/>
        <end position="43"/>
    </location>
</feature>
<dbReference type="Proteomes" id="UP001204798">
    <property type="component" value="Unassembled WGS sequence"/>
</dbReference>
<feature type="compositionally biased region" description="Acidic residues" evidence="1">
    <location>
        <begin position="44"/>
        <end position="56"/>
    </location>
</feature>
<reference evidence="3 4" key="1">
    <citation type="submission" date="2022-08" db="EMBL/GenBank/DDBJ databases">
        <title>Bacterial and archaeal communities from various locations to study Microbial Dark Matter (Phase II).</title>
        <authorList>
            <person name="Stepanauskas R."/>
        </authorList>
    </citation>
    <scope>NUCLEOTIDE SEQUENCE [LARGE SCALE GENOMIC DNA]</scope>
    <source>
        <strain evidence="3 4">PD1</strain>
    </source>
</reference>